<gene>
    <name evidence="6" type="ORF">KIL84_019174</name>
</gene>
<evidence type="ECO:0000313" key="7">
    <source>
        <dbReference type="Proteomes" id="UP000827986"/>
    </source>
</evidence>
<evidence type="ECO:0000256" key="2">
    <source>
        <dbReference type="ARBA" id="ARBA00022737"/>
    </source>
</evidence>
<comment type="caution">
    <text evidence="6">The sequence shown here is derived from an EMBL/GenBank/DDBJ whole genome shotgun (WGS) entry which is preliminary data.</text>
</comment>
<dbReference type="EMBL" id="JAHDVG010000463">
    <property type="protein sequence ID" value="KAH1186425.1"/>
    <property type="molecule type" value="Genomic_DNA"/>
</dbReference>
<dbReference type="Pfam" id="PF00530">
    <property type="entry name" value="SRCR"/>
    <property type="match status" value="1"/>
</dbReference>
<accession>A0A9D3XWB0</accession>
<keyword evidence="7" id="KW-1185">Reference proteome</keyword>
<evidence type="ECO:0000256" key="3">
    <source>
        <dbReference type="ARBA" id="ARBA00023157"/>
    </source>
</evidence>
<organism evidence="6 7">
    <name type="scientific">Mauremys mutica</name>
    <name type="common">yellowpond turtle</name>
    <dbReference type="NCBI Taxonomy" id="74926"/>
    <lineage>
        <taxon>Eukaryota</taxon>
        <taxon>Metazoa</taxon>
        <taxon>Chordata</taxon>
        <taxon>Craniata</taxon>
        <taxon>Vertebrata</taxon>
        <taxon>Euteleostomi</taxon>
        <taxon>Archelosauria</taxon>
        <taxon>Testudinata</taxon>
        <taxon>Testudines</taxon>
        <taxon>Cryptodira</taxon>
        <taxon>Durocryptodira</taxon>
        <taxon>Testudinoidea</taxon>
        <taxon>Geoemydidae</taxon>
        <taxon>Geoemydinae</taxon>
        <taxon>Mauremys</taxon>
    </lineage>
</organism>
<dbReference type="PROSITE" id="PS50287">
    <property type="entry name" value="SRCR_2"/>
    <property type="match status" value="1"/>
</dbReference>
<evidence type="ECO:0000256" key="1">
    <source>
        <dbReference type="ARBA" id="ARBA00022729"/>
    </source>
</evidence>
<feature type="domain" description="SRCR" evidence="5">
    <location>
        <begin position="70"/>
        <end position="170"/>
    </location>
</feature>
<evidence type="ECO:0000313" key="6">
    <source>
        <dbReference type="EMBL" id="KAH1186425.1"/>
    </source>
</evidence>
<proteinExistence type="predicted"/>
<keyword evidence="1" id="KW-0732">Signal</keyword>
<dbReference type="FunFam" id="3.10.250.10:FF:000031">
    <property type="entry name" value="RIKEN cDNA 5830411N06, isoform CRA_a"/>
    <property type="match status" value="1"/>
</dbReference>
<keyword evidence="2" id="KW-0677">Repeat</keyword>
<protein>
    <recommendedName>
        <fullName evidence="5">SRCR domain-containing protein</fullName>
    </recommendedName>
</protein>
<dbReference type="Gene3D" id="3.10.250.10">
    <property type="entry name" value="SRCR-like domain"/>
    <property type="match status" value="1"/>
</dbReference>
<feature type="disulfide bond" evidence="4">
    <location>
        <begin position="139"/>
        <end position="149"/>
    </location>
</feature>
<dbReference type="PANTHER" id="PTHR19331:SF484">
    <property type="entry name" value="SRCR DOMAIN-CONTAINING PROTEIN"/>
    <property type="match status" value="1"/>
</dbReference>
<feature type="disulfide bond" evidence="4">
    <location>
        <begin position="95"/>
        <end position="159"/>
    </location>
</feature>
<dbReference type="AlphaFoldDB" id="A0A9D3XWB0"/>
<feature type="non-terminal residue" evidence="6">
    <location>
        <position position="1"/>
    </location>
</feature>
<feature type="disulfide bond" evidence="4">
    <location>
        <begin position="108"/>
        <end position="169"/>
    </location>
</feature>
<dbReference type="PANTHER" id="PTHR19331">
    <property type="entry name" value="SCAVENGER RECEPTOR DOMAIN-CONTAINING"/>
    <property type="match status" value="1"/>
</dbReference>
<dbReference type="SUPFAM" id="SSF56487">
    <property type="entry name" value="SRCR-like"/>
    <property type="match status" value="1"/>
</dbReference>
<keyword evidence="3 4" id="KW-1015">Disulfide bond</keyword>
<name>A0A9D3XWB0_9SAUR</name>
<evidence type="ECO:0000256" key="4">
    <source>
        <dbReference type="PROSITE-ProRule" id="PRU00196"/>
    </source>
</evidence>
<dbReference type="SMART" id="SM00202">
    <property type="entry name" value="SR"/>
    <property type="match status" value="1"/>
</dbReference>
<dbReference type="GO" id="GO:0016020">
    <property type="term" value="C:membrane"/>
    <property type="evidence" value="ECO:0007669"/>
    <property type="project" value="InterPro"/>
</dbReference>
<sequence length="171" mass="17998">MARPELRCLGRPCAGRGRGQARARAQGLGPSCAAQRATVRAGALILGQKLVNPQVTIIYIQLWVRLHLGLRLVNGSTACTGRVEIHVLGAWGTLCDSRWDLLDTNVLCRQLDCRFAESAPGGGYLGKGTGSVQTDTFHCKGTEPCLGHCPATALGASQCSHDNDASVVCSG</sequence>
<dbReference type="PRINTS" id="PR00258">
    <property type="entry name" value="SPERACTRCPTR"/>
</dbReference>
<dbReference type="InterPro" id="IPR036772">
    <property type="entry name" value="SRCR-like_dom_sf"/>
</dbReference>
<dbReference type="Proteomes" id="UP000827986">
    <property type="component" value="Unassembled WGS sequence"/>
</dbReference>
<reference evidence="6" key="1">
    <citation type="submission" date="2021-09" db="EMBL/GenBank/DDBJ databases">
        <title>The genome of Mauremys mutica provides insights into the evolution of semi-aquatic lifestyle.</title>
        <authorList>
            <person name="Gong S."/>
            <person name="Gao Y."/>
        </authorList>
    </citation>
    <scope>NUCLEOTIDE SEQUENCE</scope>
    <source>
        <strain evidence="6">MM-2020</strain>
        <tissue evidence="6">Muscle</tissue>
    </source>
</reference>
<evidence type="ECO:0000259" key="5">
    <source>
        <dbReference type="PROSITE" id="PS50287"/>
    </source>
</evidence>
<dbReference type="InterPro" id="IPR001190">
    <property type="entry name" value="SRCR"/>
</dbReference>